<accession>A0A9P5N7Q8</accession>
<protein>
    <recommendedName>
        <fullName evidence="4">Secreted protein</fullName>
    </recommendedName>
</protein>
<keyword evidence="3" id="KW-1185">Reference proteome</keyword>
<proteinExistence type="predicted"/>
<reference evidence="2" key="1">
    <citation type="submission" date="2020-11" db="EMBL/GenBank/DDBJ databases">
        <authorList>
            <consortium name="DOE Joint Genome Institute"/>
            <person name="Ahrendt S."/>
            <person name="Riley R."/>
            <person name="Andreopoulos W."/>
            <person name="LaButti K."/>
            <person name="Pangilinan J."/>
            <person name="Ruiz-duenas F.J."/>
            <person name="Barrasa J.M."/>
            <person name="Sanchez-Garcia M."/>
            <person name="Camarero S."/>
            <person name="Miyauchi S."/>
            <person name="Serrano A."/>
            <person name="Linde D."/>
            <person name="Babiker R."/>
            <person name="Drula E."/>
            <person name="Ayuso-Fernandez I."/>
            <person name="Pacheco R."/>
            <person name="Padilla G."/>
            <person name="Ferreira P."/>
            <person name="Barriuso J."/>
            <person name="Kellner H."/>
            <person name="Castanera R."/>
            <person name="Alfaro M."/>
            <person name="Ramirez L."/>
            <person name="Pisabarro A.G."/>
            <person name="Kuo A."/>
            <person name="Tritt A."/>
            <person name="Lipzen A."/>
            <person name="He G."/>
            <person name="Yan M."/>
            <person name="Ng V."/>
            <person name="Cullen D."/>
            <person name="Martin F."/>
            <person name="Rosso M.-N."/>
            <person name="Henrissat B."/>
            <person name="Hibbett D."/>
            <person name="Martinez A.T."/>
            <person name="Grigoriev I.V."/>
        </authorList>
    </citation>
    <scope>NUCLEOTIDE SEQUENCE</scope>
    <source>
        <strain evidence="2">AH 44721</strain>
    </source>
</reference>
<dbReference type="Proteomes" id="UP000724874">
    <property type="component" value="Unassembled WGS sequence"/>
</dbReference>
<feature type="signal peptide" evidence="1">
    <location>
        <begin position="1"/>
        <end position="26"/>
    </location>
</feature>
<dbReference type="AlphaFoldDB" id="A0A9P5N7Q8"/>
<evidence type="ECO:0000256" key="1">
    <source>
        <dbReference type="SAM" id="SignalP"/>
    </source>
</evidence>
<organism evidence="2 3">
    <name type="scientific">Gymnopilus junonius</name>
    <name type="common">Spectacular rustgill mushroom</name>
    <name type="synonym">Gymnopilus spectabilis subsp. junonius</name>
    <dbReference type="NCBI Taxonomy" id="109634"/>
    <lineage>
        <taxon>Eukaryota</taxon>
        <taxon>Fungi</taxon>
        <taxon>Dikarya</taxon>
        <taxon>Basidiomycota</taxon>
        <taxon>Agaricomycotina</taxon>
        <taxon>Agaricomycetes</taxon>
        <taxon>Agaricomycetidae</taxon>
        <taxon>Agaricales</taxon>
        <taxon>Agaricineae</taxon>
        <taxon>Hymenogastraceae</taxon>
        <taxon>Gymnopilus</taxon>
    </lineage>
</organism>
<sequence>MAVFTSRSIWYVCLVYIITKWAVSQAEDSDEVQEMIIWIHKGRSGIGEFLCVFIDWNLSYQGSSCCPQRPSQTWSYRARQQHNLQKNLPYQCQG</sequence>
<name>A0A9P5N7Q8_GYMJU</name>
<dbReference type="EMBL" id="JADNYJ010000351">
    <property type="protein sequence ID" value="KAF8870542.1"/>
    <property type="molecule type" value="Genomic_DNA"/>
</dbReference>
<evidence type="ECO:0000313" key="3">
    <source>
        <dbReference type="Proteomes" id="UP000724874"/>
    </source>
</evidence>
<gene>
    <name evidence="2" type="ORF">CPB84DRAFT_1802067</name>
</gene>
<evidence type="ECO:0008006" key="4">
    <source>
        <dbReference type="Google" id="ProtNLM"/>
    </source>
</evidence>
<feature type="chain" id="PRO_5040208385" description="Secreted protein" evidence="1">
    <location>
        <begin position="27"/>
        <end position="94"/>
    </location>
</feature>
<keyword evidence="1" id="KW-0732">Signal</keyword>
<evidence type="ECO:0000313" key="2">
    <source>
        <dbReference type="EMBL" id="KAF8870542.1"/>
    </source>
</evidence>
<comment type="caution">
    <text evidence="2">The sequence shown here is derived from an EMBL/GenBank/DDBJ whole genome shotgun (WGS) entry which is preliminary data.</text>
</comment>